<dbReference type="GeneID" id="37268458"/>
<dbReference type="AlphaFoldDB" id="A0A316ZCA9"/>
<keyword evidence="2" id="KW-0472">Membrane</keyword>
<dbReference type="Pfam" id="PF16944">
    <property type="entry name" value="KCH"/>
    <property type="match status" value="1"/>
</dbReference>
<reference evidence="3 4" key="1">
    <citation type="journal article" date="2018" name="Mol. Biol. Evol.">
        <title>Broad Genomic Sampling Reveals a Smut Pathogenic Ancestry of the Fungal Clade Ustilaginomycotina.</title>
        <authorList>
            <person name="Kijpornyongpan T."/>
            <person name="Mondo S.J."/>
            <person name="Barry K."/>
            <person name="Sandor L."/>
            <person name="Lee J."/>
            <person name="Lipzen A."/>
            <person name="Pangilinan J."/>
            <person name="LaButti K."/>
            <person name="Hainaut M."/>
            <person name="Henrissat B."/>
            <person name="Grigoriev I.V."/>
            <person name="Spatafora J.W."/>
            <person name="Aime M.C."/>
        </authorList>
    </citation>
    <scope>NUCLEOTIDE SEQUENCE [LARGE SCALE GENOMIC DNA]</scope>
    <source>
        <strain evidence="3 4">MCA 4186</strain>
    </source>
</reference>
<feature type="compositionally biased region" description="Low complexity" evidence="1">
    <location>
        <begin position="667"/>
        <end position="700"/>
    </location>
</feature>
<feature type="compositionally biased region" description="Low complexity" evidence="1">
    <location>
        <begin position="370"/>
        <end position="383"/>
    </location>
</feature>
<evidence type="ECO:0008006" key="5">
    <source>
        <dbReference type="Google" id="ProtNLM"/>
    </source>
</evidence>
<feature type="region of interest" description="Disordered" evidence="1">
    <location>
        <begin position="632"/>
        <end position="706"/>
    </location>
</feature>
<dbReference type="RefSeq" id="XP_025598152.1">
    <property type="nucleotide sequence ID" value="XM_025740914.1"/>
</dbReference>
<gene>
    <name evidence="3" type="ORF">FA09DRAFT_318834</name>
</gene>
<dbReference type="STRING" id="58919.A0A316ZCA9"/>
<dbReference type="PANTHER" id="PTHR36424">
    <property type="entry name" value="PHEROMONE-REGULATED MEMBRANE PROTEIN 6"/>
    <property type="match status" value="1"/>
</dbReference>
<accession>A0A316ZCA9</accession>
<evidence type="ECO:0000256" key="1">
    <source>
        <dbReference type="SAM" id="MobiDB-lite"/>
    </source>
</evidence>
<evidence type="ECO:0000313" key="3">
    <source>
        <dbReference type="EMBL" id="PWN97873.1"/>
    </source>
</evidence>
<feature type="transmembrane region" description="Helical" evidence="2">
    <location>
        <begin position="88"/>
        <end position="108"/>
    </location>
</feature>
<feature type="compositionally biased region" description="Low complexity" evidence="1">
    <location>
        <begin position="643"/>
        <end position="654"/>
    </location>
</feature>
<protein>
    <recommendedName>
        <fullName evidence="5">Vacuole protein</fullName>
    </recommendedName>
</protein>
<feature type="transmembrane region" description="Helical" evidence="2">
    <location>
        <begin position="40"/>
        <end position="68"/>
    </location>
</feature>
<dbReference type="EMBL" id="KZ819293">
    <property type="protein sequence ID" value="PWN97873.1"/>
    <property type="molecule type" value="Genomic_DNA"/>
</dbReference>
<name>A0A316ZCA9_9BASI</name>
<keyword evidence="2" id="KW-1133">Transmembrane helix</keyword>
<dbReference type="PANTHER" id="PTHR36424:SF1">
    <property type="entry name" value="LOW AFFINITY K(+) TRANSPORTER 1-RELATED"/>
    <property type="match status" value="1"/>
</dbReference>
<evidence type="ECO:0000256" key="2">
    <source>
        <dbReference type="SAM" id="Phobius"/>
    </source>
</evidence>
<sequence>MGCCGTADWKREEVPDHKFDFIDVRDYWTNGALTRLRYGLLFVLVVKSIAVYMADIYTAVTLLALNHFSGSIYQSVQDSSDGSVKVPLIYGKWVFCGCIIFGFLLLAYEAHKARAIIRSRDISYAYTNIMANDYYSLRSYEHFCFFCQINNSKKKKDEFAFFIFFTFKGWKRLLVADGPRQVINILTLYALGERVKWSTDISEYYDNNVWTLVLLLTMLFTVTMFVLSALLLIIAAVMYLPLICYIKGNLKEYCCHKIDKRIAELVQKKKKQRLAKHAAIARAEAAGDFSHLKNKKGEIVRQAMQHPTLPKVDVDLFDESPKMKGAAPHGREGSIASTGFGEKGGMYDQGEAGSTAHLMLNAGQPGAGGVAPSSSGHGFQSSSLPNSPDAYPLHVRGAQGQPQRTGSPSHDLLTQLGPIGTSPAFAAQVMRGRGAGHSDRSPLAPANAPGAYQQRYDRAGHAYADAGVDYPPPAHGAGADGLEYPPPTPYASATEAPPADLSAFAPYDGRGVSPAPSYGAADVVDMYARDGYSGTSTPHGAASQSAAWEQYEQQGGYAAHEGEAYAQHVGAAGSGHDAYAWDERPRGQHAQHEAQGAYDAQAWDEWQQQQQLQQQGGHETHGYDAAQAAQWAAYEEQQRGHEQQQQQQQYDQQYAAHEPRARHEGYAAQQGDWDAQQQHYDQQQQLYDQQQQAYSSQHQQQQHRAR</sequence>
<organism evidence="3 4">
    <name type="scientific">Tilletiopsis washingtonensis</name>
    <dbReference type="NCBI Taxonomy" id="58919"/>
    <lineage>
        <taxon>Eukaryota</taxon>
        <taxon>Fungi</taxon>
        <taxon>Dikarya</taxon>
        <taxon>Basidiomycota</taxon>
        <taxon>Ustilaginomycotina</taxon>
        <taxon>Exobasidiomycetes</taxon>
        <taxon>Entylomatales</taxon>
        <taxon>Entylomatales incertae sedis</taxon>
        <taxon>Tilletiopsis</taxon>
    </lineage>
</organism>
<dbReference type="GO" id="GO:0005886">
    <property type="term" value="C:plasma membrane"/>
    <property type="evidence" value="ECO:0007669"/>
    <property type="project" value="InterPro"/>
</dbReference>
<feature type="transmembrane region" description="Helical" evidence="2">
    <location>
        <begin position="212"/>
        <end position="240"/>
    </location>
</feature>
<dbReference type="InterPro" id="IPR031606">
    <property type="entry name" value="Kch1/2"/>
</dbReference>
<dbReference type="OrthoDB" id="2128042at2759"/>
<dbReference type="Proteomes" id="UP000245946">
    <property type="component" value="Unassembled WGS sequence"/>
</dbReference>
<evidence type="ECO:0000313" key="4">
    <source>
        <dbReference type="Proteomes" id="UP000245946"/>
    </source>
</evidence>
<keyword evidence="4" id="KW-1185">Reference proteome</keyword>
<proteinExistence type="predicted"/>
<dbReference type="GO" id="GO:0015079">
    <property type="term" value="F:potassium ion transmembrane transporter activity"/>
    <property type="evidence" value="ECO:0007669"/>
    <property type="project" value="InterPro"/>
</dbReference>
<keyword evidence="2" id="KW-0812">Transmembrane</keyword>
<feature type="region of interest" description="Disordered" evidence="1">
    <location>
        <begin position="359"/>
        <end position="419"/>
    </location>
</feature>